<evidence type="ECO:0000256" key="8">
    <source>
        <dbReference type="ARBA" id="ARBA00023125"/>
    </source>
</evidence>
<evidence type="ECO:0000256" key="10">
    <source>
        <dbReference type="RuleBase" id="RU000578"/>
    </source>
</evidence>
<dbReference type="PANTHER" id="PTHR32182:SF0">
    <property type="entry name" value="DNA REPLICATION AND REPAIR PROTEIN RECF"/>
    <property type="match status" value="1"/>
</dbReference>
<dbReference type="GO" id="GO:0003697">
    <property type="term" value="F:single-stranded DNA binding"/>
    <property type="evidence" value="ECO:0007669"/>
    <property type="project" value="UniProtKB-UniRule"/>
</dbReference>
<organism evidence="12 13">
    <name type="scientific">Candidatus Daviesbacteria bacterium RIFCSPHIGHO2_01_FULL_40_11</name>
    <dbReference type="NCBI Taxonomy" id="1797762"/>
    <lineage>
        <taxon>Bacteria</taxon>
        <taxon>Candidatus Daviesiibacteriota</taxon>
    </lineage>
</organism>
<keyword evidence="8 9" id="KW-0238">DNA-binding</keyword>
<dbReference type="PROSITE" id="PS00618">
    <property type="entry name" value="RECF_2"/>
    <property type="match status" value="1"/>
</dbReference>
<evidence type="ECO:0000313" key="13">
    <source>
        <dbReference type="Proteomes" id="UP000177555"/>
    </source>
</evidence>
<dbReference type="EMBL" id="MFCP01000022">
    <property type="protein sequence ID" value="OGE28082.1"/>
    <property type="molecule type" value="Genomic_DNA"/>
</dbReference>
<feature type="binding site" evidence="9">
    <location>
        <begin position="30"/>
        <end position="37"/>
    </location>
    <ligand>
        <name>ATP</name>
        <dbReference type="ChEBI" id="CHEBI:30616"/>
    </ligand>
</feature>
<dbReference type="GO" id="GO:0006302">
    <property type="term" value="P:double-strand break repair"/>
    <property type="evidence" value="ECO:0007669"/>
    <property type="project" value="TreeGrafter"/>
</dbReference>
<dbReference type="InterPro" id="IPR042174">
    <property type="entry name" value="RecF_2"/>
</dbReference>
<name>A0A1F5JHL1_9BACT</name>
<keyword evidence="6 9" id="KW-0547">Nucleotide-binding</keyword>
<dbReference type="Gene3D" id="1.20.1050.90">
    <property type="entry name" value="RecF/RecN/SMC, N-terminal domain"/>
    <property type="match status" value="1"/>
</dbReference>
<keyword evidence="7 9" id="KW-0067">ATP-binding</keyword>
<dbReference type="GO" id="GO:0006260">
    <property type="term" value="P:DNA replication"/>
    <property type="evidence" value="ECO:0007669"/>
    <property type="project" value="UniProtKB-UniRule"/>
</dbReference>
<comment type="similarity">
    <text evidence="2 9 10">Belongs to the RecF family.</text>
</comment>
<dbReference type="InterPro" id="IPR001238">
    <property type="entry name" value="DNA-binding_RecF"/>
</dbReference>
<keyword evidence="9 10" id="KW-0234">DNA repair</keyword>
<dbReference type="SUPFAM" id="SSF52540">
    <property type="entry name" value="P-loop containing nucleoside triphosphate hydrolases"/>
    <property type="match status" value="1"/>
</dbReference>
<evidence type="ECO:0000256" key="5">
    <source>
        <dbReference type="ARBA" id="ARBA00022705"/>
    </source>
</evidence>
<dbReference type="HAMAP" id="MF_00365">
    <property type="entry name" value="RecF"/>
    <property type="match status" value="1"/>
</dbReference>
<keyword evidence="5 9" id="KW-0235">DNA replication</keyword>
<keyword evidence="9 10" id="KW-0227">DNA damage</keyword>
<dbReference type="GO" id="GO:0000731">
    <property type="term" value="P:DNA synthesis involved in DNA repair"/>
    <property type="evidence" value="ECO:0007669"/>
    <property type="project" value="TreeGrafter"/>
</dbReference>
<evidence type="ECO:0000256" key="3">
    <source>
        <dbReference type="ARBA" id="ARBA00020170"/>
    </source>
</evidence>
<evidence type="ECO:0000256" key="1">
    <source>
        <dbReference type="ARBA" id="ARBA00004496"/>
    </source>
</evidence>
<evidence type="ECO:0000256" key="4">
    <source>
        <dbReference type="ARBA" id="ARBA00022490"/>
    </source>
</evidence>
<evidence type="ECO:0000259" key="11">
    <source>
        <dbReference type="Pfam" id="PF02463"/>
    </source>
</evidence>
<comment type="caution">
    <text evidence="12">The sequence shown here is derived from an EMBL/GenBank/DDBJ whole genome shotgun (WGS) entry which is preliminary data.</text>
</comment>
<feature type="domain" description="RecF/RecN/SMC N-terminal" evidence="11">
    <location>
        <begin position="2"/>
        <end position="337"/>
    </location>
</feature>
<gene>
    <name evidence="9" type="primary">recF</name>
    <name evidence="12" type="ORF">A2867_01230</name>
</gene>
<protein>
    <recommendedName>
        <fullName evidence="3 9">DNA replication and repair protein RecF</fullName>
    </recommendedName>
</protein>
<keyword evidence="4 9" id="KW-0963">Cytoplasm</keyword>
<dbReference type="GO" id="GO:0005737">
    <property type="term" value="C:cytoplasm"/>
    <property type="evidence" value="ECO:0007669"/>
    <property type="project" value="UniProtKB-SubCell"/>
</dbReference>
<comment type="function">
    <text evidence="9 10">The RecF protein is involved in DNA metabolism; it is required for DNA replication and normal SOS inducibility. RecF binds preferentially to single-stranded, linear DNA. It also seems to bind ATP.</text>
</comment>
<dbReference type="InterPro" id="IPR003395">
    <property type="entry name" value="RecF/RecN/SMC_N"/>
</dbReference>
<dbReference type="InterPro" id="IPR018078">
    <property type="entry name" value="DNA-binding_RecF_CS"/>
</dbReference>
<dbReference type="NCBIfam" id="TIGR00611">
    <property type="entry name" value="recf"/>
    <property type="match status" value="1"/>
</dbReference>
<reference evidence="12 13" key="1">
    <citation type="journal article" date="2016" name="Nat. Commun.">
        <title>Thousands of microbial genomes shed light on interconnected biogeochemical processes in an aquifer system.</title>
        <authorList>
            <person name="Anantharaman K."/>
            <person name="Brown C.T."/>
            <person name="Hug L.A."/>
            <person name="Sharon I."/>
            <person name="Castelle C.J."/>
            <person name="Probst A.J."/>
            <person name="Thomas B.C."/>
            <person name="Singh A."/>
            <person name="Wilkins M.J."/>
            <person name="Karaoz U."/>
            <person name="Brodie E.L."/>
            <person name="Williams K.H."/>
            <person name="Hubbard S.S."/>
            <person name="Banfield J.F."/>
        </authorList>
    </citation>
    <scope>NUCLEOTIDE SEQUENCE [LARGE SCALE GENOMIC DNA]</scope>
</reference>
<evidence type="ECO:0000256" key="7">
    <source>
        <dbReference type="ARBA" id="ARBA00022840"/>
    </source>
</evidence>
<evidence type="ECO:0000256" key="9">
    <source>
        <dbReference type="HAMAP-Rule" id="MF_00365"/>
    </source>
</evidence>
<dbReference type="Gene3D" id="3.40.50.300">
    <property type="entry name" value="P-loop containing nucleotide triphosphate hydrolases"/>
    <property type="match status" value="1"/>
</dbReference>
<dbReference type="Pfam" id="PF02463">
    <property type="entry name" value="SMC_N"/>
    <property type="match status" value="1"/>
</dbReference>
<comment type="subcellular location">
    <subcellularLocation>
        <location evidence="1 9 10">Cytoplasm</location>
    </subcellularLocation>
</comment>
<dbReference type="GO" id="GO:0005524">
    <property type="term" value="F:ATP binding"/>
    <property type="evidence" value="ECO:0007669"/>
    <property type="project" value="UniProtKB-UniRule"/>
</dbReference>
<evidence type="ECO:0000313" key="12">
    <source>
        <dbReference type="EMBL" id="OGE28082.1"/>
    </source>
</evidence>
<accession>A0A1F5JHL1</accession>
<evidence type="ECO:0000256" key="2">
    <source>
        <dbReference type="ARBA" id="ARBA00008016"/>
    </source>
</evidence>
<proteinExistence type="inferred from homology"/>
<dbReference type="Proteomes" id="UP000177555">
    <property type="component" value="Unassembled WGS sequence"/>
</dbReference>
<keyword evidence="9 10" id="KW-0742">SOS response</keyword>
<dbReference type="PANTHER" id="PTHR32182">
    <property type="entry name" value="DNA REPLICATION AND REPAIR PROTEIN RECF"/>
    <property type="match status" value="1"/>
</dbReference>
<evidence type="ECO:0000256" key="6">
    <source>
        <dbReference type="ARBA" id="ARBA00022741"/>
    </source>
</evidence>
<sequence length="355" mass="40161">MFLKKLNLTNFRNYSNLELSFDQRPTVLVGNNAAGKSNLLEAIYLLSTSKSLRAETEDELIKKDADFAKVEGFSVDDPPAGGETELLVIINRPTNNLSFRKRVLVNGIGRRVADFIGNLVAVIFYPSDINMVAGAPSLRRWHLDLGLAQIDQQYKKALTTYEQFLTARNRVLKRIREGHGKAPELSYWTDGLVNQGKLITDKRKSFFEFINSLQKSLGEFRFEYIESEISLQRLSETNGREVAAAATLIGPHRDDFRTLLEDRNLAHFGSRGEQRYSTLAFKLSQLEYMAKFLGKRPILLLDDVFSELDATHRAHVVEVVGKQQTIIATVELENIPQAFLDSARILRVEDGKIVP</sequence>
<dbReference type="GO" id="GO:0009432">
    <property type="term" value="P:SOS response"/>
    <property type="evidence" value="ECO:0007669"/>
    <property type="project" value="UniProtKB-UniRule"/>
</dbReference>
<dbReference type="InterPro" id="IPR027417">
    <property type="entry name" value="P-loop_NTPase"/>
</dbReference>
<dbReference type="AlphaFoldDB" id="A0A1F5JHL1"/>